<evidence type="ECO:0000313" key="1">
    <source>
        <dbReference type="EMBL" id="CCX31817.1"/>
    </source>
</evidence>
<keyword evidence="2" id="KW-1185">Reference proteome</keyword>
<dbReference type="OrthoDB" id="4664297at2759"/>
<protein>
    <submittedName>
        <fullName evidence="1">Uncharacterized protein</fullName>
    </submittedName>
</protein>
<evidence type="ECO:0000313" key="2">
    <source>
        <dbReference type="Proteomes" id="UP000018144"/>
    </source>
</evidence>
<name>U4LJV2_PYROM</name>
<dbReference type="EMBL" id="HF935650">
    <property type="protein sequence ID" value="CCX31817.1"/>
    <property type="molecule type" value="Genomic_DNA"/>
</dbReference>
<dbReference type="AlphaFoldDB" id="U4LJV2"/>
<proteinExistence type="predicted"/>
<dbReference type="OMA" id="QAKGIWH"/>
<sequence length="185" mass="20457">MAKLRLPFFIITSTFLFLAFFYHSSLSTADMTASMKTSLDISFSQVSGPGETPLKIKVVVRNPTSSTLTIFNWNSPLDSLAANTGVFRIFEGDNEVEGAVIRINRILPAGQDALTEIPAGGEAEVEHMLRPFNLGKGKYRVESKWNWMKVWESAKKDVTDEMMEGASGFGGSEGEQLERVVEVEI</sequence>
<dbReference type="Gene3D" id="2.60.40.2970">
    <property type="match status" value="1"/>
</dbReference>
<accession>U4LJV2</accession>
<dbReference type="Proteomes" id="UP000018144">
    <property type="component" value="Unassembled WGS sequence"/>
</dbReference>
<gene>
    <name evidence="1" type="ORF">PCON_11461</name>
</gene>
<organism evidence="1 2">
    <name type="scientific">Pyronema omphalodes (strain CBS 100304)</name>
    <name type="common">Pyronema confluens</name>
    <dbReference type="NCBI Taxonomy" id="1076935"/>
    <lineage>
        <taxon>Eukaryota</taxon>
        <taxon>Fungi</taxon>
        <taxon>Dikarya</taxon>
        <taxon>Ascomycota</taxon>
        <taxon>Pezizomycotina</taxon>
        <taxon>Pezizomycetes</taxon>
        <taxon>Pezizales</taxon>
        <taxon>Pyronemataceae</taxon>
        <taxon>Pyronema</taxon>
    </lineage>
</organism>
<reference evidence="1 2" key="1">
    <citation type="journal article" date="2013" name="PLoS Genet.">
        <title>The genome and development-dependent transcriptomes of Pyronema confluens: a window into fungal evolution.</title>
        <authorList>
            <person name="Traeger S."/>
            <person name="Altegoer F."/>
            <person name="Freitag M."/>
            <person name="Gabaldon T."/>
            <person name="Kempken F."/>
            <person name="Kumar A."/>
            <person name="Marcet-Houben M."/>
            <person name="Poggeler S."/>
            <person name="Stajich J.E."/>
            <person name="Nowrousian M."/>
        </authorList>
    </citation>
    <scope>NUCLEOTIDE SEQUENCE [LARGE SCALE GENOMIC DNA]</scope>
    <source>
        <strain evidence="2">CBS 100304</strain>
        <tissue evidence="1">Vegetative mycelium</tissue>
    </source>
</reference>